<accession>A0A8K1LP34</accession>
<dbReference type="AlphaFoldDB" id="A0A8K1LP34"/>
<proteinExistence type="predicted"/>
<organism evidence="1 2">
    <name type="scientific">Zosterops borbonicus</name>
    <dbReference type="NCBI Taxonomy" id="364589"/>
    <lineage>
        <taxon>Eukaryota</taxon>
        <taxon>Metazoa</taxon>
        <taxon>Chordata</taxon>
        <taxon>Craniata</taxon>
        <taxon>Vertebrata</taxon>
        <taxon>Euteleostomi</taxon>
        <taxon>Archelosauria</taxon>
        <taxon>Archosauria</taxon>
        <taxon>Dinosauria</taxon>
        <taxon>Saurischia</taxon>
        <taxon>Theropoda</taxon>
        <taxon>Coelurosauria</taxon>
        <taxon>Aves</taxon>
        <taxon>Neognathae</taxon>
        <taxon>Neoaves</taxon>
        <taxon>Telluraves</taxon>
        <taxon>Australaves</taxon>
        <taxon>Passeriformes</taxon>
        <taxon>Sylvioidea</taxon>
        <taxon>Zosteropidae</taxon>
        <taxon>Zosterops</taxon>
    </lineage>
</organism>
<reference evidence="1" key="1">
    <citation type="submission" date="2019-04" db="EMBL/GenBank/DDBJ databases">
        <title>Genome assembly of Zosterops borbonicus 15179.</title>
        <authorList>
            <person name="Leroy T."/>
            <person name="Anselmetti Y."/>
            <person name="Tilak M.-K."/>
            <person name="Nabholz B."/>
        </authorList>
    </citation>
    <scope>NUCLEOTIDE SEQUENCE</scope>
    <source>
        <strain evidence="1">HGM_15179</strain>
        <tissue evidence="1">Muscle</tissue>
    </source>
</reference>
<gene>
    <name evidence="1" type="ORF">HGM15179_005647</name>
</gene>
<evidence type="ECO:0000313" key="1">
    <source>
        <dbReference type="EMBL" id="TRZ21470.1"/>
    </source>
</evidence>
<name>A0A8K1LP34_9PASS</name>
<dbReference type="Proteomes" id="UP000796761">
    <property type="component" value="Unassembled WGS sequence"/>
</dbReference>
<sequence>MELLEQVQWRAAKMSKGFGHLSCEERLREVGLFSLEKRQLSGDLMNICKYQQGECQEDESRLFSVLPSNGTRGNGQKLMHRKFHLNRKNFCTVQVDEHQIRLSRESVEYPSLEVLKNCLDTTLCFRMILLEQGGWMG</sequence>
<dbReference type="EMBL" id="SWJQ01000123">
    <property type="protein sequence ID" value="TRZ21470.1"/>
    <property type="molecule type" value="Genomic_DNA"/>
</dbReference>
<dbReference type="OrthoDB" id="276744at2759"/>
<protein>
    <submittedName>
        <fullName evidence="1">Uncharacterized protein</fullName>
    </submittedName>
</protein>
<comment type="caution">
    <text evidence="1">The sequence shown here is derived from an EMBL/GenBank/DDBJ whole genome shotgun (WGS) entry which is preliminary data.</text>
</comment>
<evidence type="ECO:0000313" key="2">
    <source>
        <dbReference type="Proteomes" id="UP000796761"/>
    </source>
</evidence>
<keyword evidence="2" id="KW-1185">Reference proteome</keyword>